<dbReference type="EMBL" id="BPLR01017747">
    <property type="protein sequence ID" value="GIY94126.1"/>
    <property type="molecule type" value="Genomic_DNA"/>
</dbReference>
<sequence length="70" mass="8159">MEAKMIELTSNLSQQKDISSGAIVDRKIFCHQYKEMKENRDQLKQKIDILEGYVNELNESQNSQAEEINI</sequence>
<organism evidence="2 3">
    <name type="scientific">Caerostris extrusa</name>
    <name type="common">Bark spider</name>
    <name type="synonym">Caerostris bankana</name>
    <dbReference type="NCBI Taxonomy" id="172846"/>
    <lineage>
        <taxon>Eukaryota</taxon>
        <taxon>Metazoa</taxon>
        <taxon>Ecdysozoa</taxon>
        <taxon>Arthropoda</taxon>
        <taxon>Chelicerata</taxon>
        <taxon>Arachnida</taxon>
        <taxon>Araneae</taxon>
        <taxon>Araneomorphae</taxon>
        <taxon>Entelegynae</taxon>
        <taxon>Araneoidea</taxon>
        <taxon>Araneidae</taxon>
        <taxon>Caerostris</taxon>
    </lineage>
</organism>
<keyword evidence="2" id="KW-0282">Flagellum</keyword>
<dbReference type="AlphaFoldDB" id="A0AAV4XJL0"/>
<evidence type="ECO:0000256" key="1">
    <source>
        <dbReference type="SAM" id="Coils"/>
    </source>
</evidence>
<keyword evidence="1" id="KW-0175">Coiled coil</keyword>
<accession>A0AAV4XJL0</accession>
<reference evidence="2 3" key="1">
    <citation type="submission" date="2021-06" db="EMBL/GenBank/DDBJ databases">
        <title>Caerostris extrusa draft genome.</title>
        <authorList>
            <person name="Kono N."/>
            <person name="Arakawa K."/>
        </authorList>
    </citation>
    <scope>NUCLEOTIDE SEQUENCE [LARGE SCALE GENOMIC DNA]</scope>
</reference>
<keyword evidence="2" id="KW-0969">Cilium</keyword>
<dbReference type="Proteomes" id="UP001054945">
    <property type="component" value="Unassembled WGS sequence"/>
</dbReference>
<comment type="caution">
    <text evidence="2">The sequence shown here is derived from an EMBL/GenBank/DDBJ whole genome shotgun (WGS) entry which is preliminary data.</text>
</comment>
<keyword evidence="3" id="KW-1185">Reference proteome</keyword>
<name>A0AAV4XJL0_CAEEX</name>
<evidence type="ECO:0000313" key="3">
    <source>
        <dbReference type="Proteomes" id="UP001054945"/>
    </source>
</evidence>
<evidence type="ECO:0000313" key="2">
    <source>
        <dbReference type="EMBL" id="GIY94126.1"/>
    </source>
</evidence>
<proteinExistence type="predicted"/>
<gene>
    <name evidence="2" type="primary">CFAP58</name>
    <name evidence="2" type="ORF">CEXT_105641</name>
</gene>
<protein>
    <submittedName>
        <fullName evidence="2">Cilia-and flagella-associated protein 58</fullName>
    </submittedName>
</protein>
<feature type="coiled-coil region" evidence="1">
    <location>
        <begin position="26"/>
        <end position="60"/>
    </location>
</feature>
<keyword evidence="2" id="KW-0966">Cell projection</keyword>